<dbReference type="EMBL" id="JARPYR010000022">
    <property type="protein sequence ID" value="MDT2597447.1"/>
    <property type="molecule type" value="Genomic_DNA"/>
</dbReference>
<dbReference type="Proteomes" id="UP001256547">
    <property type="component" value="Unassembled WGS sequence"/>
</dbReference>
<proteinExistence type="predicted"/>
<organism evidence="1 2">
    <name type="scientific">Enterococcus dongliensis</name>
    <dbReference type="NCBI Taxonomy" id="2559925"/>
    <lineage>
        <taxon>Bacteria</taxon>
        <taxon>Bacillati</taxon>
        <taxon>Bacillota</taxon>
        <taxon>Bacilli</taxon>
        <taxon>Lactobacillales</taxon>
        <taxon>Enterococcaceae</taxon>
        <taxon>Enterococcus</taxon>
    </lineage>
</organism>
<evidence type="ECO:0000313" key="1">
    <source>
        <dbReference type="EMBL" id="MDT2597447.1"/>
    </source>
</evidence>
<comment type="caution">
    <text evidence="1">The sequence shown here is derived from an EMBL/GenBank/DDBJ whole genome shotgun (WGS) entry which is preliminary data.</text>
</comment>
<accession>A0ABU3ERF3</accession>
<reference evidence="1 2" key="1">
    <citation type="submission" date="2023-03" db="EMBL/GenBank/DDBJ databases">
        <authorList>
            <person name="Shen W."/>
            <person name="Cai J."/>
        </authorList>
    </citation>
    <scope>NUCLEOTIDE SEQUENCE [LARGE SCALE GENOMIC DNA]</scope>
    <source>
        <strain evidence="1 2">P72-2</strain>
    </source>
</reference>
<name>A0ABU3ERF3_9ENTE</name>
<keyword evidence="2" id="KW-1185">Reference proteome</keyword>
<gene>
    <name evidence="1" type="ORF">P7D39_10585</name>
</gene>
<evidence type="ECO:0000313" key="2">
    <source>
        <dbReference type="Proteomes" id="UP001256547"/>
    </source>
</evidence>
<dbReference type="RefSeq" id="WP_311924619.1">
    <property type="nucleotide sequence ID" value="NZ_JARPYR010000022.1"/>
</dbReference>
<sequence length="76" mass="9179">MEIRDYINCWESNKEIGLAEVKEKFLKLFPKAEFLPSIYHPILYKFLKNDQIKHWDNNIFSFSKNKIEELESIANK</sequence>
<protein>
    <submittedName>
        <fullName evidence="1">Uncharacterized protein</fullName>
    </submittedName>
</protein>